<dbReference type="Proteomes" id="UP000663722">
    <property type="component" value="Chromosome"/>
</dbReference>
<dbReference type="AlphaFoldDB" id="A0A975BI40"/>
<evidence type="ECO:0000313" key="1">
    <source>
        <dbReference type="EMBL" id="QTA85791.1"/>
    </source>
</evidence>
<dbReference type="EMBL" id="CP061800">
    <property type="protein sequence ID" value="QTA85791.1"/>
    <property type="molecule type" value="Genomic_DNA"/>
</dbReference>
<sequence>MLSVRKNCKTFILRCDRQIMAVYMNREPRDMTVCLITFS</sequence>
<reference evidence="1" key="1">
    <citation type="journal article" date="2021" name="Microb. Physiol.">
        <title>Proteogenomic Insights into the Physiology of Marine, Sulfate-Reducing, Filamentous Desulfonema limicola and Desulfonema magnum.</title>
        <authorList>
            <person name="Schnaars V."/>
            <person name="Wohlbrand L."/>
            <person name="Scheve S."/>
            <person name="Hinrichs C."/>
            <person name="Reinhardt R."/>
            <person name="Rabus R."/>
        </authorList>
    </citation>
    <scope>NUCLEOTIDE SEQUENCE</scope>
    <source>
        <strain evidence="1">4be13</strain>
    </source>
</reference>
<proteinExistence type="predicted"/>
<accession>A0A975BI40</accession>
<dbReference type="KEGG" id="dmm:dnm_018060"/>
<protein>
    <submittedName>
        <fullName evidence="1">Uncharacterized protein</fullName>
    </submittedName>
</protein>
<gene>
    <name evidence="1" type="ORF">dnm_018060</name>
</gene>
<organism evidence="1 2">
    <name type="scientific">Desulfonema magnum</name>
    <dbReference type="NCBI Taxonomy" id="45655"/>
    <lineage>
        <taxon>Bacteria</taxon>
        <taxon>Pseudomonadati</taxon>
        <taxon>Thermodesulfobacteriota</taxon>
        <taxon>Desulfobacteria</taxon>
        <taxon>Desulfobacterales</taxon>
        <taxon>Desulfococcaceae</taxon>
        <taxon>Desulfonema</taxon>
    </lineage>
</organism>
<keyword evidence="2" id="KW-1185">Reference proteome</keyword>
<name>A0A975BI40_9BACT</name>
<evidence type="ECO:0000313" key="2">
    <source>
        <dbReference type="Proteomes" id="UP000663722"/>
    </source>
</evidence>